<sequence>MFSNLVKPKPIIDTQTKQWIDDAYAWLELHFVSADPELKPCCILPTNDYYPGRVGSVDEMAQSIFIKTAGYAGMRQWPVALRSTRLGPPPVNNALPQLSFPSGLRGSDIKVINNDFSMQGAQPMVWPYQEQQINHPQLMIANFAQGYASLLMQQTPDNPPGGEEFRNQTIELLACYLGFGVMMANTAYQFRGGCGSCYSPSANRQTMLTEEQTVYALALHCRRNELDTKPVRKQLKSHLQKDFKRALKQVENGA</sequence>
<evidence type="ECO:0000313" key="1">
    <source>
        <dbReference type="EMBL" id="TLU67501.1"/>
    </source>
</evidence>
<protein>
    <submittedName>
        <fullName evidence="1">Uncharacterized protein</fullName>
    </submittedName>
</protein>
<evidence type="ECO:0000313" key="2">
    <source>
        <dbReference type="Proteomes" id="UP000307790"/>
    </source>
</evidence>
<organism evidence="1 2">
    <name type="scientific">Thalassotalea litorea</name>
    <dbReference type="NCBI Taxonomy" id="2020715"/>
    <lineage>
        <taxon>Bacteria</taxon>
        <taxon>Pseudomonadati</taxon>
        <taxon>Pseudomonadota</taxon>
        <taxon>Gammaproteobacteria</taxon>
        <taxon>Alteromonadales</taxon>
        <taxon>Colwelliaceae</taxon>
        <taxon>Thalassotalea</taxon>
    </lineage>
</organism>
<dbReference type="Proteomes" id="UP000307790">
    <property type="component" value="Unassembled WGS sequence"/>
</dbReference>
<keyword evidence="2" id="KW-1185">Reference proteome</keyword>
<accession>A0A5R9IVU6</accession>
<dbReference type="EMBL" id="VCBC01000002">
    <property type="protein sequence ID" value="TLU67501.1"/>
    <property type="molecule type" value="Genomic_DNA"/>
</dbReference>
<gene>
    <name evidence="1" type="ORF">FE810_00665</name>
</gene>
<name>A0A5R9IVU6_9GAMM</name>
<proteinExistence type="predicted"/>
<dbReference type="AlphaFoldDB" id="A0A5R9IVU6"/>
<dbReference type="OrthoDB" id="7170694at2"/>
<dbReference type="RefSeq" id="WP_138318104.1">
    <property type="nucleotide sequence ID" value="NZ_VCBC01000002.1"/>
</dbReference>
<reference evidence="1 2" key="1">
    <citation type="submission" date="2019-05" db="EMBL/GenBank/DDBJ databases">
        <title>Genome sequences of Thalassotalea litorea 1K03283.</title>
        <authorList>
            <person name="Zhang D."/>
        </authorList>
    </citation>
    <scope>NUCLEOTIDE SEQUENCE [LARGE SCALE GENOMIC DNA]</scope>
    <source>
        <strain evidence="1 2">MCCC 1K03283</strain>
    </source>
</reference>
<comment type="caution">
    <text evidence="1">The sequence shown here is derived from an EMBL/GenBank/DDBJ whole genome shotgun (WGS) entry which is preliminary data.</text>
</comment>